<dbReference type="Gene3D" id="1.20.1250.20">
    <property type="entry name" value="MFS general substrate transporter like domains"/>
    <property type="match status" value="2"/>
</dbReference>
<accession>A0A8B7WEZ2</accession>
<keyword evidence="3 8" id="KW-0812">Transmembrane</keyword>
<feature type="transmembrane region" description="Helical" evidence="9">
    <location>
        <begin position="225"/>
        <end position="245"/>
    </location>
</feature>
<dbReference type="OrthoDB" id="8904098at2759"/>
<sequence>MEGTTAERAPLLGARRAPAAGAFAGRRAACGAVLLTELLERAAFYGVTSNLVLFLNGAQFGWEGTQASQALLLFMGLTYLGSPFGGWLADARLGRARAILLSLALYLLGMLAFPLLAAPASRAALCGDPRPERVLNCSAPYPNGSAICPAVAGRRCAPATFAGLVLVGLGVATVKANITPFGADQVKDRGPEATRRFFNWFYWSINLGAILSLGGIAYIQQNMSFFAGYLIPTVCVAVAFVVFLCGQSVFITKPPDGSAFTDMFKILTYSCCSQRQSGRPLGSSEGIGVFQQSSKQSLFDSCKMSRGGPFTEDKVEDVKALVKIVPVFLALIPYWTVYFQMQTTYVLQSLHLKIPEISSITTTPHTFPAAWLTMFDAVLILLLIPLKDKLVDPVLRRNGLLPSSLKRIAVGMFFVMCSAFAAGNINGCHLNYYFFLLAAIQGATLLLFLIVSVRYDLQRSRADGGPTGGSGRP</sequence>
<name>A0A8B7WEZ2_CASCN</name>
<dbReference type="CTD" id="121260"/>
<feature type="transmembrane region" description="Helical" evidence="9">
    <location>
        <begin position="197"/>
        <end position="219"/>
    </location>
</feature>
<dbReference type="RefSeq" id="XP_020041125.1">
    <property type="nucleotide sequence ID" value="XM_020185536.1"/>
</dbReference>
<keyword evidence="5" id="KW-0653">Protein transport</keyword>
<dbReference type="InterPro" id="IPR018456">
    <property type="entry name" value="PTR2_symporter_CS"/>
</dbReference>
<gene>
    <name evidence="10" type="primary">Slc15a4</name>
</gene>
<keyword evidence="5" id="KW-0571">Peptide transport</keyword>
<protein>
    <submittedName>
        <fullName evidence="10">Solute carrier family 15 member 4 isoform X2</fullName>
    </submittedName>
</protein>
<dbReference type="InterPro" id="IPR036259">
    <property type="entry name" value="MFS_trans_sf"/>
</dbReference>
<keyword evidence="8" id="KW-0813">Transport</keyword>
<evidence type="ECO:0000256" key="6">
    <source>
        <dbReference type="ARBA" id="ARBA00022989"/>
    </source>
</evidence>
<keyword evidence="7 9" id="KW-0472">Membrane</keyword>
<organism evidence="10">
    <name type="scientific">Castor canadensis</name>
    <name type="common">American beaver</name>
    <dbReference type="NCBI Taxonomy" id="51338"/>
    <lineage>
        <taxon>Eukaryota</taxon>
        <taxon>Metazoa</taxon>
        <taxon>Chordata</taxon>
        <taxon>Craniata</taxon>
        <taxon>Vertebrata</taxon>
        <taxon>Euteleostomi</taxon>
        <taxon>Mammalia</taxon>
        <taxon>Eutheria</taxon>
        <taxon>Euarchontoglires</taxon>
        <taxon>Glires</taxon>
        <taxon>Rodentia</taxon>
        <taxon>Castorimorpha</taxon>
        <taxon>Castoridae</taxon>
        <taxon>Castor</taxon>
    </lineage>
</organism>
<keyword evidence="4" id="KW-0769">Symport</keyword>
<feature type="transmembrane region" description="Helical" evidence="9">
    <location>
        <begin position="95"/>
        <end position="117"/>
    </location>
</feature>
<evidence type="ECO:0000256" key="4">
    <source>
        <dbReference type="ARBA" id="ARBA00022847"/>
    </source>
</evidence>
<feature type="transmembrane region" description="Helical" evidence="9">
    <location>
        <begin position="407"/>
        <end position="426"/>
    </location>
</feature>
<proteinExistence type="inferred from homology"/>
<dbReference type="PROSITE" id="PS01023">
    <property type="entry name" value="PTR2_2"/>
    <property type="match status" value="1"/>
</dbReference>
<evidence type="ECO:0000256" key="3">
    <source>
        <dbReference type="ARBA" id="ARBA00022692"/>
    </source>
</evidence>
<evidence type="ECO:0000256" key="7">
    <source>
        <dbReference type="ARBA" id="ARBA00023136"/>
    </source>
</evidence>
<evidence type="ECO:0000256" key="9">
    <source>
        <dbReference type="SAM" id="Phobius"/>
    </source>
</evidence>
<dbReference type="SUPFAM" id="SSF103473">
    <property type="entry name" value="MFS general substrate transporter"/>
    <property type="match status" value="1"/>
</dbReference>
<comment type="similarity">
    <text evidence="2 8">Belongs to the major facilitator superfamily. Proton-dependent oligopeptide transporter (POT/PTR) (TC 2.A.17) family.</text>
</comment>
<dbReference type="Pfam" id="PF00854">
    <property type="entry name" value="PTR2"/>
    <property type="match status" value="1"/>
</dbReference>
<comment type="subcellular location">
    <subcellularLocation>
        <location evidence="1 8">Membrane</location>
        <topology evidence="1 8">Multi-pass membrane protein</topology>
    </subcellularLocation>
</comment>
<dbReference type="InterPro" id="IPR000109">
    <property type="entry name" value="POT_fam"/>
</dbReference>
<keyword evidence="6 9" id="KW-1133">Transmembrane helix</keyword>
<dbReference type="GO" id="GO:0016020">
    <property type="term" value="C:membrane"/>
    <property type="evidence" value="ECO:0007669"/>
    <property type="project" value="UniProtKB-SubCell"/>
</dbReference>
<evidence type="ECO:0000256" key="5">
    <source>
        <dbReference type="ARBA" id="ARBA00022856"/>
    </source>
</evidence>
<dbReference type="PANTHER" id="PTHR11654">
    <property type="entry name" value="OLIGOPEPTIDE TRANSPORTER-RELATED"/>
    <property type="match status" value="1"/>
</dbReference>
<dbReference type="GO" id="GO:0006857">
    <property type="term" value="P:oligopeptide transport"/>
    <property type="evidence" value="ECO:0007669"/>
    <property type="project" value="InterPro"/>
</dbReference>
<feature type="transmembrane region" description="Helical" evidence="9">
    <location>
        <begin position="369"/>
        <end position="386"/>
    </location>
</feature>
<dbReference type="GO" id="GO:0015293">
    <property type="term" value="F:symporter activity"/>
    <property type="evidence" value="ECO:0007669"/>
    <property type="project" value="UniProtKB-KW"/>
</dbReference>
<evidence type="ECO:0000256" key="1">
    <source>
        <dbReference type="ARBA" id="ARBA00004141"/>
    </source>
</evidence>
<reference evidence="10" key="1">
    <citation type="submission" date="2025-08" db="UniProtKB">
        <authorList>
            <consortium name="RefSeq"/>
        </authorList>
    </citation>
    <scope>IDENTIFICATION</scope>
    <source>
        <tissue evidence="10">Leukocyte</tissue>
    </source>
</reference>
<feature type="transmembrane region" description="Helical" evidence="9">
    <location>
        <begin position="70"/>
        <end position="89"/>
    </location>
</feature>
<feature type="transmembrane region" description="Helical" evidence="9">
    <location>
        <begin position="432"/>
        <end position="451"/>
    </location>
</feature>
<feature type="transmembrane region" description="Helical" evidence="9">
    <location>
        <begin position="42"/>
        <end position="58"/>
    </location>
</feature>
<dbReference type="AlphaFoldDB" id="A0A8B7WEZ2"/>
<evidence type="ECO:0000313" key="10">
    <source>
        <dbReference type="RefSeq" id="XP_020041125.1"/>
    </source>
</evidence>
<feature type="transmembrane region" description="Helical" evidence="9">
    <location>
        <begin position="320"/>
        <end position="341"/>
    </location>
</feature>
<evidence type="ECO:0000256" key="2">
    <source>
        <dbReference type="ARBA" id="ARBA00005982"/>
    </source>
</evidence>
<evidence type="ECO:0000256" key="8">
    <source>
        <dbReference type="RuleBase" id="RU003755"/>
    </source>
</evidence>